<dbReference type="Proteomes" id="UP000033423">
    <property type="component" value="Unassembled WGS sequence"/>
</dbReference>
<evidence type="ECO:0000256" key="2">
    <source>
        <dbReference type="SAM" id="Coils"/>
    </source>
</evidence>
<dbReference type="AlphaFoldDB" id="A0A0F3GQ84"/>
<dbReference type="Pfam" id="PF07228">
    <property type="entry name" value="SpoIIE"/>
    <property type="match status" value="1"/>
</dbReference>
<evidence type="ECO:0000259" key="4">
    <source>
        <dbReference type="SMART" id="SM00331"/>
    </source>
</evidence>
<gene>
    <name evidence="5" type="ORF">MBAV_003823</name>
</gene>
<dbReference type="InterPro" id="IPR036457">
    <property type="entry name" value="PPM-type-like_dom_sf"/>
</dbReference>
<protein>
    <submittedName>
        <fullName evidence="5">Serine phosphatase RsbU, regulator of sigma subunit</fullName>
    </submittedName>
</protein>
<keyword evidence="1" id="KW-0378">Hydrolase</keyword>
<keyword evidence="3" id="KW-1133">Transmembrane helix</keyword>
<keyword evidence="3" id="KW-0472">Membrane</keyword>
<dbReference type="SMART" id="SM00331">
    <property type="entry name" value="PP2C_SIG"/>
    <property type="match status" value="1"/>
</dbReference>
<dbReference type="GO" id="GO:0016791">
    <property type="term" value="F:phosphatase activity"/>
    <property type="evidence" value="ECO:0007669"/>
    <property type="project" value="TreeGrafter"/>
</dbReference>
<keyword evidence="6" id="KW-1185">Reference proteome</keyword>
<keyword evidence="3" id="KW-0812">Transmembrane</keyword>
<name>A0A0F3GQ84_9BACT</name>
<evidence type="ECO:0000313" key="6">
    <source>
        <dbReference type="Proteomes" id="UP000033423"/>
    </source>
</evidence>
<keyword evidence="2" id="KW-0175">Coiled coil</keyword>
<sequence>MLLEMPKDAPAAKAARIEGWTIPLNYESVDNLLKELRISPYENYGRVTWRDILREHWKTTTAVAVFIVCMVVFSVYIFRLNILLNVSQRDLNRELTERKKAEEKLAKSYEQLELANNQIMDSIHYASSIQRSIMPPPHGLNTHMEDYFVIWRPRDIIGGDIYFFNGQHNDFMLAIIDCTGHGVPGAIMTMLAGSTLNRVVNELGYTEPSTVLNRMNRLVRQMLSGEGGGGLHDNGLDIGICYADKQTRRLTFAGAKISLFCVSEGTVKEINGDRQSIGYQTSDTGYVFTNHQIDITSGMCFYMMTDGISDQIGGEQGLPFGKKRFKHLIARHSQRPFQEQQTLLLEAFESYRGQQHQRDDVTVIGFRV</sequence>
<dbReference type="PANTHER" id="PTHR43156:SF9">
    <property type="entry name" value="HAMP DOMAIN-CONTAINING PROTEIN"/>
    <property type="match status" value="1"/>
</dbReference>
<feature type="domain" description="PPM-type phosphatase" evidence="4">
    <location>
        <begin position="142"/>
        <end position="368"/>
    </location>
</feature>
<evidence type="ECO:0000256" key="3">
    <source>
        <dbReference type="SAM" id="Phobius"/>
    </source>
</evidence>
<accession>A0A0F3GQ84</accession>
<comment type="caution">
    <text evidence="5">The sequence shown here is derived from an EMBL/GenBank/DDBJ whole genome shotgun (WGS) entry which is preliminary data.</text>
</comment>
<reference evidence="5 6" key="1">
    <citation type="submission" date="2015-02" db="EMBL/GenBank/DDBJ databases">
        <title>Single-cell genomics of uncultivated deep-branching MTB reveals a conserved set of magnetosome genes.</title>
        <authorList>
            <person name="Kolinko S."/>
            <person name="Richter M."/>
            <person name="Glockner F.O."/>
            <person name="Brachmann A."/>
            <person name="Schuler D."/>
        </authorList>
    </citation>
    <scope>NUCLEOTIDE SEQUENCE [LARGE SCALE GENOMIC DNA]</scope>
    <source>
        <strain evidence="5">TM-1</strain>
    </source>
</reference>
<dbReference type="InterPro" id="IPR001932">
    <property type="entry name" value="PPM-type_phosphatase-like_dom"/>
</dbReference>
<evidence type="ECO:0000256" key="1">
    <source>
        <dbReference type="ARBA" id="ARBA00022801"/>
    </source>
</evidence>
<feature type="transmembrane region" description="Helical" evidence="3">
    <location>
        <begin position="59"/>
        <end position="78"/>
    </location>
</feature>
<evidence type="ECO:0000313" key="5">
    <source>
        <dbReference type="EMBL" id="KJU83977.1"/>
    </source>
</evidence>
<proteinExistence type="predicted"/>
<dbReference type="PANTHER" id="PTHR43156">
    <property type="entry name" value="STAGE II SPORULATION PROTEIN E-RELATED"/>
    <property type="match status" value="1"/>
</dbReference>
<dbReference type="Gene3D" id="3.60.40.10">
    <property type="entry name" value="PPM-type phosphatase domain"/>
    <property type="match status" value="1"/>
</dbReference>
<dbReference type="InterPro" id="IPR052016">
    <property type="entry name" value="Bact_Sigma-Reg"/>
</dbReference>
<feature type="coiled-coil region" evidence="2">
    <location>
        <begin position="84"/>
        <end position="118"/>
    </location>
</feature>
<dbReference type="EMBL" id="LACI01001663">
    <property type="protein sequence ID" value="KJU83977.1"/>
    <property type="molecule type" value="Genomic_DNA"/>
</dbReference>
<organism evidence="5 6">
    <name type="scientific">Candidatus Magnetobacterium bavaricum</name>
    <dbReference type="NCBI Taxonomy" id="29290"/>
    <lineage>
        <taxon>Bacteria</taxon>
        <taxon>Pseudomonadati</taxon>
        <taxon>Nitrospirota</taxon>
        <taxon>Thermodesulfovibrionia</taxon>
        <taxon>Thermodesulfovibrionales</taxon>
        <taxon>Candidatus Magnetobacteriaceae</taxon>
        <taxon>Candidatus Magnetobacterium</taxon>
    </lineage>
</organism>